<keyword evidence="1" id="KW-0812">Transmembrane</keyword>
<dbReference type="Proteomes" id="UP001607302">
    <property type="component" value="Unassembled WGS sequence"/>
</dbReference>
<accession>A0ABD2BYV8</accession>
<evidence type="ECO:0000313" key="3">
    <source>
        <dbReference type="Proteomes" id="UP001607302"/>
    </source>
</evidence>
<sequence>MYQAIQYLCWTGPNIKKLISIADNCKNFIRLRVHSFLLSQIQTSLKHMKYLYPGLYCMIFLTKPINYLVNEKMFKK</sequence>
<dbReference type="AlphaFoldDB" id="A0ABD2BYV8"/>
<evidence type="ECO:0000313" key="2">
    <source>
        <dbReference type="EMBL" id="KAL2737966.1"/>
    </source>
</evidence>
<name>A0ABD2BYV8_VESSQ</name>
<protein>
    <submittedName>
        <fullName evidence="2">Uncharacterized protein</fullName>
    </submittedName>
</protein>
<comment type="caution">
    <text evidence="2">The sequence shown here is derived from an EMBL/GenBank/DDBJ whole genome shotgun (WGS) entry which is preliminary data.</text>
</comment>
<feature type="transmembrane region" description="Helical" evidence="1">
    <location>
        <begin position="50"/>
        <end position="69"/>
    </location>
</feature>
<gene>
    <name evidence="2" type="ORF">V1478_002052</name>
</gene>
<dbReference type="EMBL" id="JAUDFV010000027">
    <property type="protein sequence ID" value="KAL2737966.1"/>
    <property type="molecule type" value="Genomic_DNA"/>
</dbReference>
<keyword evidence="1" id="KW-0472">Membrane</keyword>
<evidence type="ECO:0000256" key="1">
    <source>
        <dbReference type="SAM" id="Phobius"/>
    </source>
</evidence>
<keyword evidence="3" id="KW-1185">Reference proteome</keyword>
<proteinExistence type="predicted"/>
<organism evidence="2 3">
    <name type="scientific">Vespula squamosa</name>
    <name type="common">Southern yellow jacket</name>
    <name type="synonym">Wasp</name>
    <dbReference type="NCBI Taxonomy" id="30214"/>
    <lineage>
        <taxon>Eukaryota</taxon>
        <taxon>Metazoa</taxon>
        <taxon>Ecdysozoa</taxon>
        <taxon>Arthropoda</taxon>
        <taxon>Hexapoda</taxon>
        <taxon>Insecta</taxon>
        <taxon>Pterygota</taxon>
        <taxon>Neoptera</taxon>
        <taxon>Endopterygota</taxon>
        <taxon>Hymenoptera</taxon>
        <taxon>Apocrita</taxon>
        <taxon>Aculeata</taxon>
        <taxon>Vespoidea</taxon>
        <taxon>Vespidae</taxon>
        <taxon>Vespinae</taxon>
        <taxon>Vespula</taxon>
    </lineage>
</organism>
<reference evidence="2 3" key="1">
    <citation type="journal article" date="2024" name="Ann. Entomol. Soc. Am.">
        <title>Genomic analyses of the southern and eastern yellowjacket wasps (Hymenoptera: Vespidae) reveal evolutionary signatures of social life.</title>
        <authorList>
            <person name="Catto M.A."/>
            <person name="Caine P.B."/>
            <person name="Orr S.E."/>
            <person name="Hunt B.G."/>
            <person name="Goodisman M.A.D."/>
        </authorList>
    </citation>
    <scope>NUCLEOTIDE SEQUENCE [LARGE SCALE GENOMIC DNA]</scope>
    <source>
        <strain evidence="2">233</strain>
        <tissue evidence="2">Head and thorax</tissue>
    </source>
</reference>
<keyword evidence="1" id="KW-1133">Transmembrane helix</keyword>